<dbReference type="Proteomes" id="UP000666915">
    <property type="component" value="Unassembled WGS sequence"/>
</dbReference>
<feature type="transmembrane region" description="Helical" evidence="6">
    <location>
        <begin position="159"/>
        <end position="178"/>
    </location>
</feature>
<feature type="transmembrane region" description="Helical" evidence="6">
    <location>
        <begin position="81"/>
        <end position="101"/>
    </location>
</feature>
<evidence type="ECO:0000256" key="6">
    <source>
        <dbReference type="SAM" id="Phobius"/>
    </source>
</evidence>
<comment type="subcellular location">
    <subcellularLocation>
        <location evidence="1">Membrane</location>
        <topology evidence="1">Multi-pass membrane protein</topology>
    </subcellularLocation>
</comment>
<reference evidence="8 9" key="1">
    <citation type="submission" date="2021-03" db="EMBL/GenBank/DDBJ databases">
        <authorList>
            <person name="Kanchanasin P."/>
            <person name="Saeng-In P."/>
            <person name="Phongsopitanun W."/>
            <person name="Yuki M."/>
            <person name="Kudo T."/>
            <person name="Ohkuma M."/>
            <person name="Tanasupawat S."/>
        </authorList>
    </citation>
    <scope>NUCLEOTIDE SEQUENCE [LARGE SCALE GENOMIC DNA]</scope>
    <source>
        <strain evidence="8 9">L46</strain>
    </source>
</reference>
<organism evidence="8 9">
    <name type="scientific">Actinomadura nitritigenes</name>
    <dbReference type="NCBI Taxonomy" id="134602"/>
    <lineage>
        <taxon>Bacteria</taxon>
        <taxon>Bacillati</taxon>
        <taxon>Actinomycetota</taxon>
        <taxon>Actinomycetes</taxon>
        <taxon>Streptosporangiales</taxon>
        <taxon>Thermomonosporaceae</taxon>
        <taxon>Actinomadura</taxon>
    </lineage>
</organism>
<comment type="caution">
    <text evidence="8">The sequence shown here is derived from an EMBL/GenBank/DDBJ whole genome shotgun (WGS) entry which is preliminary data.</text>
</comment>
<feature type="transmembrane region" description="Helical" evidence="6">
    <location>
        <begin position="107"/>
        <end position="127"/>
    </location>
</feature>
<dbReference type="EMBL" id="JAGEOK010000023">
    <property type="protein sequence ID" value="MBO2442011.1"/>
    <property type="molecule type" value="Genomic_DNA"/>
</dbReference>
<evidence type="ECO:0000256" key="4">
    <source>
        <dbReference type="ARBA" id="ARBA00022989"/>
    </source>
</evidence>
<gene>
    <name evidence="8" type="ORF">J4557_31260</name>
</gene>
<evidence type="ECO:0000313" key="8">
    <source>
        <dbReference type="EMBL" id="MBO2442011.1"/>
    </source>
</evidence>
<dbReference type="InterPro" id="IPR050638">
    <property type="entry name" value="AA-Vitamin_Transporters"/>
</dbReference>
<feature type="transmembrane region" description="Helical" evidence="6">
    <location>
        <begin position="224"/>
        <end position="243"/>
    </location>
</feature>
<comment type="similarity">
    <text evidence="2">Belongs to the EamA transporter family.</text>
</comment>
<keyword evidence="9" id="KW-1185">Reference proteome</keyword>
<dbReference type="PANTHER" id="PTHR32322:SF2">
    <property type="entry name" value="EAMA DOMAIN-CONTAINING PROTEIN"/>
    <property type="match status" value="1"/>
</dbReference>
<feature type="transmembrane region" description="Helical" evidence="6">
    <location>
        <begin position="190"/>
        <end position="212"/>
    </location>
</feature>
<dbReference type="RefSeq" id="WP_208270354.1">
    <property type="nucleotide sequence ID" value="NZ_BAAAGM010000066.1"/>
</dbReference>
<keyword evidence="5 6" id="KW-0472">Membrane</keyword>
<feature type="domain" description="EamA" evidence="7">
    <location>
        <begin position="27"/>
        <end position="150"/>
    </location>
</feature>
<feature type="transmembrane region" description="Helical" evidence="6">
    <location>
        <begin position="250"/>
        <end position="273"/>
    </location>
</feature>
<dbReference type="InterPro" id="IPR000620">
    <property type="entry name" value="EamA_dom"/>
</dbReference>
<keyword evidence="3 6" id="KW-0812">Transmembrane</keyword>
<evidence type="ECO:0000256" key="1">
    <source>
        <dbReference type="ARBA" id="ARBA00004141"/>
    </source>
</evidence>
<feature type="transmembrane region" description="Helical" evidence="6">
    <location>
        <begin position="136"/>
        <end position="153"/>
    </location>
</feature>
<proteinExistence type="inferred from homology"/>
<feature type="domain" description="EamA" evidence="7">
    <location>
        <begin position="160"/>
        <end position="292"/>
    </location>
</feature>
<dbReference type="SUPFAM" id="SSF103481">
    <property type="entry name" value="Multidrug resistance efflux transporter EmrE"/>
    <property type="match status" value="2"/>
</dbReference>
<feature type="transmembrane region" description="Helical" evidence="6">
    <location>
        <begin position="279"/>
        <end position="297"/>
    </location>
</feature>
<name>A0ABS3R767_9ACTN</name>
<evidence type="ECO:0000256" key="3">
    <source>
        <dbReference type="ARBA" id="ARBA00022692"/>
    </source>
</evidence>
<keyword evidence="4 6" id="KW-1133">Transmembrane helix</keyword>
<sequence length="308" mass="31374">MGAASPAAITAPGPALVGGTLGLTALTATAPVSWGTTYLVTTEFLPPGYPLASGVIRALPAGLVLLAITRRLPRGRWLWRSLLLGTLNIGALFALLFVAAYRLPGGVAATLTAVLPLFVAGLAFLLLGEKPTRRRLGWGLVGVLGVGLMVLRGQFSFDLLGILAGIAAAGVLAGGLVLTKRWGLPDGAGAATIAGWQLTAGGIVLVPLALGFEGLPSGLDLPAIGGYAWLSVVGALLSFPMWFRGIGKLPVVAVSFLALLSPMTATLLGWLFLGESLTAWQGVGFTLALTAMAAAQLPPDAARTPARD</sequence>
<evidence type="ECO:0000313" key="9">
    <source>
        <dbReference type="Proteomes" id="UP000666915"/>
    </source>
</evidence>
<accession>A0ABS3R767</accession>
<evidence type="ECO:0000256" key="2">
    <source>
        <dbReference type="ARBA" id="ARBA00007362"/>
    </source>
</evidence>
<feature type="transmembrane region" description="Helical" evidence="6">
    <location>
        <begin position="49"/>
        <end position="69"/>
    </location>
</feature>
<dbReference type="InterPro" id="IPR037185">
    <property type="entry name" value="EmrE-like"/>
</dbReference>
<dbReference type="Pfam" id="PF00892">
    <property type="entry name" value="EamA"/>
    <property type="match status" value="2"/>
</dbReference>
<dbReference type="PANTHER" id="PTHR32322">
    <property type="entry name" value="INNER MEMBRANE TRANSPORTER"/>
    <property type="match status" value="1"/>
</dbReference>
<evidence type="ECO:0000256" key="5">
    <source>
        <dbReference type="ARBA" id="ARBA00023136"/>
    </source>
</evidence>
<protein>
    <submittedName>
        <fullName evidence="8">EamA family transporter</fullName>
    </submittedName>
</protein>
<evidence type="ECO:0000259" key="7">
    <source>
        <dbReference type="Pfam" id="PF00892"/>
    </source>
</evidence>